<feature type="compositionally biased region" description="Gly residues" evidence="3">
    <location>
        <begin position="533"/>
        <end position="548"/>
    </location>
</feature>
<dbReference type="InterPro" id="IPR000873">
    <property type="entry name" value="AMP-dep_synth/lig_dom"/>
</dbReference>
<keyword evidence="7" id="KW-1185">Reference proteome</keyword>
<reference evidence="6 7" key="1">
    <citation type="submission" date="2024-03" db="EMBL/GenBank/DDBJ databases">
        <title>Draft genome sequence of Pseudonocardia tropica JCM 19149.</title>
        <authorList>
            <person name="Butdee W."/>
            <person name="Duangmal K."/>
        </authorList>
    </citation>
    <scope>NUCLEOTIDE SEQUENCE [LARGE SCALE GENOMIC DNA]</scope>
    <source>
        <strain evidence="6 7">JCM 19149</strain>
    </source>
</reference>
<name>A0ABV1JWG2_9PSEU</name>
<comment type="similarity">
    <text evidence="1">Belongs to the ATP-dependent AMP-binding enzyme family.</text>
</comment>
<keyword evidence="2" id="KW-0436">Ligase</keyword>
<feature type="domain" description="AMP-dependent synthetase/ligase" evidence="4">
    <location>
        <begin position="23"/>
        <end position="419"/>
    </location>
</feature>
<organism evidence="6 7">
    <name type="scientific">Pseudonocardia tropica</name>
    <dbReference type="NCBI Taxonomy" id="681289"/>
    <lineage>
        <taxon>Bacteria</taxon>
        <taxon>Bacillati</taxon>
        <taxon>Actinomycetota</taxon>
        <taxon>Actinomycetes</taxon>
        <taxon>Pseudonocardiales</taxon>
        <taxon>Pseudonocardiaceae</taxon>
        <taxon>Pseudonocardia</taxon>
    </lineage>
</organism>
<feature type="compositionally biased region" description="Low complexity" evidence="3">
    <location>
        <begin position="523"/>
        <end position="532"/>
    </location>
</feature>
<dbReference type="PANTHER" id="PTHR24096:SF149">
    <property type="entry name" value="AMP-BINDING DOMAIN-CONTAINING PROTEIN-RELATED"/>
    <property type="match status" value="1"/>
</dbReference>
<dbReference type="PROSITE" id="PS00455">
    <property type="entry name" value="AMP_BINDING"/>
    <property type="match status" value="1"/>
</dbReference>
<feature type="region of interest" description="Disordered" evidence="3">
    <location>
        <begin position="510"/>
        <end position="573"/>
    </location>
</feature>
<proteinExistence type="inferred from homology"/>
<dbReference type="EMBL" id="JBEDNP010000008">
    <property type="protein sequence ID" value="MEQ3540295.1"/>
    <property type="molecule type" value="Genomic_DNA"/>
</dbReference>
<gene>
    <name evidence="6" type="ORF">WHI96_15835</name>
</gene>
<dbReference type="RefSeq" id="WP_345651904.1">
    <property type="nucleotide sequence ID" value="NZ_BAABLY010000081.1"/>
</dbReference>
<evidence type="ECO:0000256" key="1">
    <source>
        <dbReference type="ARBA" id="ARBA00006432"/>
    </source>
</evidence>
<dbReference type="Gene3D" id="3.30.300.30">
    <property type="match status" value="1"/>
</dbReference>
<feature type="region of interest" description="Disordered" evidence="3">
    <location>
        <begin position="143"/>
        <end position="178"/>
    </location>
</feature>
<evidence type="ECO:0000256" key="2">
    <source>
        <dbReference type="ARBA" id="ARBA00022598"/>
    </source>
</evidence>
<dbReference type="InterPro" id="IPR025110">
    <property type="entry name" value="AMP-bd_C"/>
</dbReference>
<dbReference type="PANTHER" id="PTHR24096">
    <property type="entry name" value="LONG-CHAIN-FATTY-ACID--COA LIGASE"/>
    <property type="match status" value="1"/>
</dbReference>
<protein>
    <submittedName>
        <fullName evidence="6">Class I adenylate-forming enzyme family protein</fullName>
    </submittedName>
</protein>
<dbReference type="InterPro" id="IPR020845">
    <property type="entry name" value="AMP-binding_CS"/>
</dbReference>
<evidence type="ECO:0000313" key="6">
    <source>
        <dbReference type="EMBL" id="MEQ3540295.1"/>
    </source>
</evidence>
<dbReference type="SUPFAM" id="SSF56801">
    <property type="entry name" value="Acetyl-CoA synthetase-like"/>
    <property type="match status" value="1"/>
</dbReference>
<feature type="domain" description="AMP-binding enzyme C-terminal" evidence="5">
    <location>
        <begin position="471"/>
        <end position="509"/>
    </location>
</feature>
<feature type="compositionally biased region" description="Low complexity" evidence="3">
    <location>
        <begin position="549"/>
        <end position="562"/>
    </location>
</feature>
<evidence type="ECO:0000259" key="4">
    <source>
        <dbReference type="Pfam" id="PF00501"/>
    </source>
</evidence>
<feature type="region of interest" description="Disordered" evidence="3">
    <location>
        <begin position="371"/>
        <end position="397"/>
    </location>
</feature>
<dbReference type="InterPro" id="IPR045851">
    <property type="entry name" value="AMP-bd_C_sf"/>
</dbReference>
<accession>A0ABV1JWG2</accession>
<dbReference type="Pfam" id="PF13193">
    <property type="entry name" value="AMP-binding_C"/>
    <property type="match status" value="1"/>
</dbReference>
<sequence>MIARSPAPALDVPALPASATLRGAAERFGDATVLHQAGHEITFGGLLARASAFAHALHADGVGRGDVVALHLPNCPQYAIGYWGTLLAGATVTPANPLLAPDDLGAQLADAGAAVVVSWEAALPAVLAARPATSLKRVLVTGAHGDPEQLPPEVTGLSAHLDGRPATPPGTDLEVDPDRDLAHLAYTGGTTGRSKGVRVTHRHVLTNALQAACWGTGARPDVTATAHGPGVVLADPGPASEFPTPIGTGRAIGIAPWFHAMGTIGGLNVPLLTGTTTIAHARFDPRAYLADATRFAVTSLSGAPPVYEALLAHREAAGDLSSVRSLTSGAAPLPVEIIRALRDWFGEDLVISEGYGLTEVTMAATLGPAARSADRRPGTVGQPIAGTEIRISGPDGDELDAGAEGEVWIRGPQVTGGYHRRPAETAAAFDGDGWLHTGDVGALDGDGYLRIVDRLKDMLLHKGYNVYPRDLEERLLALPGVTGAAVVGRPVGVDGEHPVAFLTTAPGADGTAVRAARRRAERAPAAAPAAAGGAPGRGDPGLGGGEGAQAGPPRAAAGPVPGRGEGVTDSHPA</sequence>
<dbReference type="InterPro" id="IPR042099">
    <property type="entry name" value="ANL_N_sf"/>
</dbReference>
<evidence type="ECO:0000259" key="5">
    <source>
        <dbReference type="Pfam" id="PF13193"/>
    </source>
</evidence>
<dbReference type="Proteomes" id="UP001464923">
    <property type="component" value="Unassembled WGS sequence"/>
</dbReference>
<evidence type="ECO:0000313" key="7">
    <source>
        <dbReference type="Proteomes" id="UP001464923"/>
    </source>
</evidence>
<evidence type="ECO:0000256" key="3">
    <source>
        <dbReference type="SAM" id="MobiDB-lite"/>
    </source>
</evidence>
<comment type="caution">
    <text evidence="6">The sequence shown here is derived from an EMBL/GenBank/DDBJ whole genome shotgun (WGS) entry which is preliminary data.</text>
</comment>
<dbReference type="Gene3D" id="3.40.50.12780">
    <property type="entry name" value="N-terminal domain of ligase-like"/>
    <property type="match status" value="1"/>
</dbReference>
<dbReference type="Pfam" id="PF00501">
    <property type="entry name" value="AMP-binding"/>
    <property type="match status" value="1"/>
</dbReference>